<evidence type="ECO:0000259" key="9">
    <source>
        <dbReference type="PROSITE" id="PS51779"/>
    </source>
</evidence>
<reference evidence="11" key="1">
    <citation type="journal article" date="2019" name="Int. J. Syst. Evol. Microbiol.">
        <title>The Global Catalogue of Microorganisms (GCM) 10K type strain sequencing project: providing services to taxonomists for standard genome sequencing and annotation.</title>
        <authorList>
            <consortium name="The Broad Institute Genomics Platform"/>
            <consortium name="The Broad Institute Genome Sequencing Center for Infectious Disease"/>
            <person name="Wu L."/>
            <person name="Ma J."/>
        </authorList>
    </citation>
    <scope>NUCLEOTIDE SEQUENCE [LARGE SCALE GENOMIC DNA]</scope>
    <source>
        <strain evidence="11">NBRC 109341</strain>
    </source>
</reference>
<comment type="subcellular location">
    <subcellularLocation>
        <location evidence="1">Membrane</location>
    </subcellularLocation>
</comment>
<dbReference type="InterPro" id="IPR010827">
    <property type="entry name" value="BamA/TamA_POTRA"/>
</dbReference>
<feature type="signal peptide" evidence="8">
    <location>
        <begin position="1"/>
        <end position="31"/>
    </location>
</feature>
<dbReference type="InterPro" id="IPR000184">
    <property type="entry name" value="Bac_surfAg_D15"/>
</dbReference>
<keyword evidence="3" id="KW-0812">Transmembrane</keyword>
<dbReference type="InterPro" id="IPR039910">
    <property type="entry name" value="D15-like"/>
</dbReference>
<accession>A0ABQ6C9V9</accession>
<keyword evidence="4 8" id="KW-0732">Signal</keyword>
<evidence type="ECO:0000313" key="11">
    <source>
        <dbReference type="Proteomes" id="UP001156903"/>
    </source>
</evidence>
<dbReference type="EMBL" id="BSPB01000096">
    <property type="protein sequence ID" value="GLS16880.1"/>
    <property type="molecule type" value="Genomic_DNA"/>
</dbReference>
<feature type="domain" description="POTRA" evidence="9">
    <location>
        <begin position="235"/>
        <end position="311"/>
    </location>
</feature>
<feature type="chain" id="PRO_5046693600" evidence="8">
    <location>
        <begin position="32"/>
        <end position="632"/>
    </location>
</feature>
<dbReference type="Gene3D" id="2.40.160.50">
    <property type="entry name" value="membrane protein fhac: a member of the omp85/tpsb transporter family"/>
    <property type="match status" value="1"/>
</dbReference>
<comment type="caution">
    <text evidence="10">The sequence shown here is derived from an EMBL/GenBank/DDBJ whole genome shotgun (WGS) entry which is preliminary data.</text>
</comment>
<organism evidence="10 11">
    <name type="scientific">Hydrogenophaga electricum</name>
    <dbReference type="NCBI Taxonomy" id="1230953"/>
    <lineage>
        <taxon>Bacteria</taxon>
        <taxon>Pseudomonadati</taxon>
        <taxon>Pseudomonadota</taxon>
        <taxon>Betaproteobacteria</taxon>
        <taxon>Burkholderiales</taxon>
        <taxon>Comamonadaceae</taxon>
        <taxon>Hydrogenophaga</taxon>
    </lineage>
</organism>
<evidence type="ECO:0000256" key="2">
    <source>
        <dbReference type="ARBA" id="ARBA00022452"/>
    </source>
</evidence>
<evidence type="ECO:0000256" key="8">
    <source>
        <dbReference type="SAM" id="SignalP"/>
    </source>
</evidence>
<dbReference type="InterPro" id="IPR034746">
    <property type="entry name" value="POTRA"/>
</dbReference>
<evidence type="ECO:0000256" key="4">
    <source>
        <dbReference type="ARBA" id="ARBA00022729"/>
    </source>
</evidence>
<evidence type="ECO:0000256" key="6">
    <source>
        <dbReference type="ARBA" id="ARBA00023237"/>
    </source>
</evidence>
<name>A0ABQ6C9V9_9BURK</name>
<dbReference type="PROSITE" id="PS51779">
    <property type="entry name" value="POTRA"/>
    <property type="match status" value="1"/>
</dbReference>
<feature type="region of interest" description="Disordered" evidence="7">
    <location>
        <begin position="30"/>
        <end position="57"/>
    </location>
</feature>
<dbReference type="Proteomes" id="UP001156903">
    <property type="component" value="Unassembled WGS sequence"/>
</dbReference>
<keyword evidence="11" id="KW-1185">Reference proteome</keyword>
<keyword evidence="6" id="KW-0998">Cell outer membrane</keyword>
<evidence type="ECO:0000256" key="7">
    <source>
        <dbReference type="SAM" id="MobiDB-lite"/>
    </source>
</evidence>
<dbReference type="PANTHER" id="PTHR12815">
    <property type="entry name" value="SORTING AND ASSEMBLY MACHINERY SAMM50 PROTEIN FAMILY MEMBER"/>
    <property type="match status" value="1"/>
</dbReference>
<dbReference type="PANTHER" id="PTHR12815:SF47">
    <property type="entry name" value="TRANSLOCATION AND ASSEMBLY MODULE SUBUNIT TAMA"/>
    <property type="match status" value="1"/>
</dbReference>
<dbReference type="Pfam" id="PF01103">
    <property type="entry name" value="Omp85"/>
    <property type="match status" value="1"/>
</dbReference>
<dbReference type="Gene3D" id="3.10.20.310">
    <property type="entry name" value="membrane protein fhac"/>
    <property type="match status" value="2"/>
</dbReference>
<evidence type="ECO:0000256" key="1">
    <source>
        <dbReference type="ARBA" id="ARBA00004370"/>
    </source>
</evidence>
<keyword evidence="2" id="KW-1134">Transmembrane beta strand</keyword>
<protein>
    <submittedName>
        <fullName evidence="10">Outer membrane protein assembly factor</fullName>
    </submittedName>
</protein>
<feature type="compositionally biased region" description="Low complexity" evidence="7">
    <location>
        <begin position="30"/>
        <end position="52"/>
    </location>
</feature>
<proteinExistence type="predicted"/>
<gene>
    <name evidence="10" type="ORF">GCM10007935_43260</name>
</gene>
<sequence length="632" mass="69384">MTLLTPRAVGRAWGMLLAGVCLGQLPAPAQAQDPASEAPVEAAAADTPTAPEGDAETRPRFDIDLEAPDELRDLLLRHMALQRFRTLPDLDAEELDRLLAQARTDIEGLLGTQGYFAPDIHIEPPVAGSAPLGTVRLRVQPGPATRVADVNVYFRGDIAHRTDAAAQREGITANWSLQTGERFTQSAWSSAKADALRSLTTRRYPLARVYNSLADIDPTQHAAHLSVEFDSGPPVQLGALRIEGAERYDPATVRHVLALAGLREGSVYDLAVLQTAQQRLSETGYYEAAYVTVEPSASGEPATVLVQLREARKQQLSVGIGASTDNGARFTLEHTHHRVPYLDWRSQLTLKLERKDSVFRSEWSSPLAENGWRWITSAQAARQLDGLETTTSQRLRWGRSQDGQSLDRSYYLQYDRARTEHETTRALGTDGYDASVSANMAWTQRRFDALPFPRAGYGLGFELGVGTTLGSERQPFTRGEARWLGYWPLSDEASSRAGRVVLRLEGGAVWAAEDARIPQTLLFLTGGDTTVRGYSLRAIGIPQSDGGVSPGRYKAVASVEWQRPVGAPGGNWEHVVFIDAGSITDSVKDWRIDRGIGTGIRYNSPVGPLQVDLAWGERTRAWRLHLNVGFNF</sequence>
<dbReference type="RefSeq" id="WP_284309529.1">
    <property type="nucleotide sequence ID" value="NZ_BSPB01000096.1"/>
</dbReference>
<dbReference type="Pfam" id="PF07244">
    <property type="entry name" value="POTRA"/>
    <property type="match status" value="1"/>
</dbReference>
<keyword evidence="5" id="KW-0472">Membrane</keyword>
<evidence type="ECO:0000313" key="10">
    <source>
        <dbReference type="EMBL" id="GLS16880.1"/>
    </source>
</evidence>
<evidence type="ECO:0000256" key="5">
    <source>
        <dbReference type="ARBA" id="ARBA00023136"/>
    </source>
</evidence>
<evidence type="ECO:0000256" key="3">
    <source>
        <dbReference type="ARBA" id="ARBA00022692"/>
    </source>
</evidence>